<protein>
    <submittedName>
        <fullName evidence="3">Kef-type potassium/proton antiporter accessory protein, CPA2 family</fullName>
    </submittedName>
</protein>
<dbReference type="EMBL" id="FUWZ01000002">
    <property type="protein sequence ID" value="SKA12863.1"/>
    <property type="molecule type" value="Genomic_DNA"/>
</dbReference>
<evidence type="ECO:0000259" key="2">
    <source>
        <dbReference type="Pfam" id="PF02525"/>
    </source>
</evidence>
<dbReference type="InterPro" id="IPR003680">
    <property type="entry name" value="Flavodoxin_fold"/>
</dbReference>
<dbReference type="PANTHER" id="PTHR47307:SF1">
    <property type="entry name" value="GLUTATHIONE-REGULATED POTASSIUM-EFFLUX SYSTEM ANCILLARY PROTEIN KEFG"/>
    <property type="match status" value="1"/>
</dbReference>
<evidence type="ECO:0000313" key="4">
    <source>
        <dbReference type="Proteomes" id="UP000190367"/>
    </source>
</evidence>
<dbReference type="AlphaFoldDB" id="A0A1T4RA63"/>
<dbReference type="RefSeq" id="WP_078669473.1">
    <property type="nucleotide sequence ID" value="NZ_FUWZ01000002.1"/>
</dbReference>
<keyword evidence="1" id="KW-0560">Oxidoreductase</keyword>
<dbReference type="PANTHER" id="PTHR47307">
    <property type="entry name" value="GLUTATHIONE-REGULATED POTASSIUM-EFFLUX SYSTEM ANCILLARY PROTEIN KEFG"/>
    <property type="match status" value="1"/>
</dbReference>
<dbReference type="GO" id="GO:0003955">
    <property type="term" value="F:NAD(P)H dehydrogenase (quinone) activity"/>
    <property type="evidence" value="ECO:0007669"/>
    <property type="project" value="TreeGrafter"/>
</dbReference>
<dbReference type="OrthoDB" id="652200at2"/>
<feature type="domain" description="Flavodoxin-like fold" evidence="2">
    <location>
        <begin position="3"/>
        <end position="169"/>
    </location>
</feature>
<accession>A0A1T4RA63</accession>
<dbReference type="STRING" id="634771.SAMN04488128_102977"/>
<reference evidence="4" key="1">
    <citation type="submission" date="2017-02" db="EMBL/GenBank/DDBJ databases">
        <authorList>
            <person name="Varghese N."/>
            <person name="Submissions S."/>
        </authorList>
    </citation>
    <scope>NUCLEOTIDE SEQUENCE [LARGE SCALE GENOMIC DNA]</scope>
    <source>
        <strain evidence="4">DSM 22224</strain>
    </source>
</reference>
<proteinExistence type="predicted"/>
<name>A0A1T4RA63_9BACT</name>
<dbReference type="Pfam" id="PF02525">
    <property type="entry name" value="Flavodoxin_2"/>
    <property type="match status" value="1"/>
</dbReference>
<evidence type="ECO:0000313" key="3">
    <source>
        <dbReference type="EMBL" id="SKA12863.1"/>
    </source>
</evidence>
<dbReference type="SUPFAM" id="SSF52218">
    <property type="entry name" value="Flavoproteins"/>
    <property type="match status" value="1"/>
</dbReference>
<dbReference type="Gene3D" id="3.40.50.360">
    <property type="match status" value="1"/>
</dbReference>
<gene>
    <name evidence="3" type="ORF">SAMN04488128_102977</name>
</gene>
<evidence type="ECO:0000256" key="1">
    <source>
        <dbReference type="ARBA" id="ARBA00023002"/>
    </source>
</evidence>
<keyword evidence="4" id="KW-1185">Reference proteome</keyword>
<dbReference type="GO" id="GO:0009055">
    <property type="term" value="F:electron transfer activity"/>
    <property type="evidence" value="ECO:0007669"/>
    <property type="project" value="TreeGrafter"/>
</dbReference>
<sequence length="201" mass="23219">MARVLINFAHPALEKSRVHQQLLAAIKGVKGITFNDLYEWYPDLDIDVAREQQLLERHDIILLQHPFYWYSAPAIIKQWMDLVLEHGWAYGHTGKALQGKYLSNIISAGSAESGYHPEGKHQYPVREFLLPFSQTAALCNMQYLAPYVIYGVHRMDIEDVRGAAQHYRNLLEQLRDDKITPEALTRLTYMNEALQLPSQTR</sequence>
<dbReference type="Proteomes" id="UP000190367">
    <property type="component" value="Unassembled WGS sequence"/>
</dbReference>
<dbReference type="InterPro" id="IPR046980">
    <property type="entry name" value="KefG/KefF"/>
</dbReference>
<dbReference type="GO" id="GO:0010181">
    <property type="term" value="F:FMN binding"/>
    <property type="evidence" value="ECO:0007669"/>
    <property type="project" value="TreeGrafter"/>
</dbReference>
<organism evidence="3 4">
    <name type="scientific">Chitinophaga eiseniae</name>
    <dbReference type="NCBI Taxonomy" id="634771"/>
    <lineage>
        <taxon>Bacteria</taxon>
        <taxon>Pseudomonadati</taxon>
        <taxon>Bacteroidota</taxon>
        <taxon>Chitinophagia</taxon>
        <taxon>Chitinophagales</taxon>
        <taxon>Chitinophagaceae</taxon>
        <taxon>Chitinophaga</taxon>
    </lineage>
</organism>
<dbReference type="InterPro" id="IPR029039">
    <property type="entry name" value="Flavoprotein-like_sf"/>
</dbReference>